<sequence length="197" mass="21912">LTVIHLSIENALEKLEATSSPETVTRKLKDSLTEISNITSIVDRFRNFARRSSEEIVGEIELKAVGERIVKLLNESARRARIILHLNDMDKLPPVYLNEKDMEQLFFALADNAVQAADGKKSRELIINGAIKNEYIELSFSDNCGGIAPENIDKIFEPFFTTKPKGQGTGLGLCIVQSIVSRAGGKIRVESKLKTRI</sequence>
<evidence type="ECO:0000256" key="4">
    <source>
        <dbReference type="ARBA" id="ARBA00022777"/>
    </source>
</evidence>
<keyword evidence="1" id="KW-0597">Phosphoprotein</keyword>
<name>X1UTY3_9ZZZZ</name>
<dbReference type="SUPFAM" id="SSF55874">
    <property type="entry name" value="ATPase domain of HSP90 chaperone/DNA topoisomerase II/histidine kinase"/>
    <property type="match status" value="1"/>
</dbReference>
<evidence type="ECO:0000256" key="1">
    <source>
        <dbReference type="ARBA" id="ARBA00022553"/>
    </source>
</evidence>
<dbReference type="PANTHER" id="PTHR43065">
    <property type="entry name" value="SENSOR HISTIDINE KINASE"/>
    <property type="match status" value="1"/>
</dbReference>
<accession>X1UTY3</accession>
<protein>
    <recommendedName>
        <fullName evidence="7">Histidine kinase domain-containing protein</fullName>
    </recommendedName>
</protein>
<evidence type="ECO:0000256" key="5">
    <source>
        <dbReference type="ARBA" id="ARBA00022840"/>
    </source>
</evidence>
<dbReference type="InterPro" id="IPR036890">
    <property type="entry name" value="HATPase_C_sf"/>
</dbReference>
<keyword evidence="6" id="KW-0902">Two-component regulatory system</keyword>
<organism evidence="8">
    <name type="scientific">marine sediment metagenome</name>
    <dbReference type="NCBI Taxonomy" id="412755"/>
    <lineage>
        <taxon>unclassified sequences</taxon>
        <taxon>metagenomes</taxon>
        <taxon>ecological metagenomes</taxon>
    </lineage>
</organism>
<keyword evidence="5" id="KW-0067">ATP-binding</keyword>
<dbReference type="PANTHER" id="PTHR43065:SF10">
    <property type="entry name" value="PEROXIDE STRESS-ACTIVATED HISTIDINE KINASE MAK3"/>
    <property type="match status" value="1"/>
</dbReference>
<dbReference type="Gene3D" id="3.30.565.10">
    <property type="entry name" value="Histidine kinase-like ATPase, C-terminal domain"/>
    <property type="match status" value="1"/>
</dbReference>
<dbReference type="InterPro" id="IPR003594">
    <property type="entry name" value="HATPase_dom"/>
</dbReference>
<proteinExistence type="predicted"/>
<dbReference type="PRINTS" id="PR00344">
    <property type="entry name" value="BCTRLSENSOR"/>
</dbReference>
<feature type="domain" description="Histidine kinase" evidence="7">
    <location>
        <begin position="1"/>
        <end position="197"/>
    </location>
</feature>
<evidence type="ECO:0000256" key="6">
    <source>
        <dbReference type="ARBA" id="ARBA00023012"/>
    </source>
</evidence>
<keyword evidence="4" id="KW-0418">Kinase</keyword>
<comment type="caution">
    <text evidence="8">The sequence shown here is derived from an EMBL/GenBank/DDBJ whole genome shotgun (WGS) entry which is preliminary data.</text>
</comment>
<dbReference type="EMBL" id="BARW01019482">
    <property type="protein sequence ID" value="GAI95809.1"/>
    <property type="molecule type" value="Genomic_DNA"/>
</dbReference>
<evidence type="ECO:0000256" key="2">
    <source>
        <dbReference type="ARBA" id="ARBA00022679"/>
    </source>
</evidence>
<reference evidence="8" key="1">
    <citation type="journal article" date="2014" name="Front. Microbiol.">
        <title>High frequency of phylogenetically diverse reductive dehalogenase-homologous genes in deep subseafloor sedimentary metagenomes.</title>
        <authorList>
            <person name="Kawai M."/>
            <person name="Futagami T."/>
            <person name="Toyoda A."/>
            <person name="Takaki Y."/>
            <person name="Nishi S."/>
            <person name="Hori S."/>
            <person name="Arai W."/>
            <person name="Tsubouchi T."/>
            <person name="Morono Y."/>
            <person name="Uchiyama I."/>
            <person name="Ito T."/>
            <person name="Fujiyama A."/>
            <person name="Inagaki F."/>
            <person name="Takami H."/>
        </authorList>
    </citation>
    <scope>NUCLEOTIDE SEQUENCE</scope>
    <source>
        <strain evidence="8">Expedition CK06-06</strain>
    </source>
</reference>
<dbReference type="AlphaFoldDB" id="X1UTY3"/>
<dbReference type="GO" id="GO:0005524">
    <property type="term" value="F:ATP binding"/>
    <property type="evidence" value="ECO:0007669"/>
    <property type="project" value="UniProtKB-KW"/>
</dbReference>
<dbReference type="GO" id="GO:0016301">
    <property type="term" value="F:kinase activity"/>
    <property type="evidence" value="ECO:0007669"/>
    <property type="project" value="UniProtKB-KW"/>
</dbReference>
<dbReference type="PROSITE" id="PS50109">
    <property type="entry name" value="HIS_KIN"/>
    <property type="match status" value="1"/>
</dbReference>
<dbReference type="GO" id="GO:0000160">
    <property type="term" value="P:phosphorelay signal transduction system"/>
    <property type="evidence" value="ECO:0007669"/>
    <property type="project" value="UniProtKB-KW"/>
</dbReference>
<evidence type="ECO:0000256" key="3">
    <source>
        <dbReference type="ARBA" id="ARBA00022741"/>
    </source>
</evidence>
<dbReference type="SMART" id="SM00387">
    <property type="entry name" value="HATPase_c"/>
    <property type="match status" value="1"/>
</dbReference>
<feature type="non-terminal residue" evidence="8">
    <location>
        <position position="1"/>
    </location>
</feature>
<evidence type="ECO:0000259" key="7">
    <source>
        <dbReference type="PROSITE" id="PS50109"/>
    </source>
</evidence>
<dbReference type="Pfam" id="PF02518">
    <property type="entry name" value="HATPase_c"/>
    <property type="match status" value="1"/>
</dbReference>
<gene>
    <name evidence="8" type="ORF">S12H4_33105</name>
</gene>
<keyword evidence="3" id="KW-0547">Nucleotide-binding</keyword>
<dbReference type="InterPro" id="IPR004358">
    <property type="entry name" value="Sig_transdc_His_kin-like_C"/>
</dbReference>
<dbReference type="InterPro" id="IPR005467">
    <property type="entry name" value="His_kinase_dom"/>
</dbReference>
<keyword evidence="2" id="KW-0808">Transferase</keyword>
<evidence type="ECO:0000313" key="8">
    <source>
        <dbReference type="EMBL" id="GAI95809.1"/>
    </source>
</evidence>